<dbReference type="PANTHER" id="PTHR21087">
    <property type="entry name" value="SHIKIMATE KINASE"/>
    <property type="match status" value="1"/>
</dbReference>
<comment type="similarity">
    <text evidence="2 11">Belongs to the shikimate kinase family.</text>
</comment>
<dbReference type="HAMAP" id="MF_00109">
    <property type="entry name" value="Shikimate_kinase"/>
    <property type="match status" value="1"/>
</dbReference>
<dbReference type="CDD" id="cd00464">
    <property type="entry name" value="SK"/>
    <property type="match status" value="1"/>
</dbReference>
<dbReference type="RefSeq" id="WP_085235891.1">
    <property type="nucleotide sequence ID" value="NZ_CP020773.1"/>
</dbReference>
<evidence type="ECO:0000256" key="2">
    <source>
        <dbReference type="ARBA" id="ARBA00006997"/>
    </source>
</evidence>
<comment type="subcellular location">
    <subcellularLocation>
        <location evidence="11">Cytoplasm</location>
    </subcellularLocation>
</comment>
<dbReference type="PROSITE" id="PS01128">
    <property type="entry name" value="SHIKIMATE_KINASE"/>
    <property type="match status" value="1"/>
</dbReference>
<name>A0AAC9WI74_9STAP</name>
<dbReference type="Proteomes" id="UP000242864">
    <property type="component" value="Chromosome"/>
</dbReference>
<dbReference type="AlphaFoldDB" id="A0AAC9WI74"/>
<gene>
    <name evidence="11" type="primary">aroK</name>
    <name evidence="12" type="ORF">B5P37_00015</name>
</gene>
<feature type="binding site" evidence="11">
    <location>
        <position position="83"/>
    </location>
    <ligand>
        <name>substrate</name>
    </ligand>
</feature>
<feature type="binding site" evidence="11">
    <location>
        <position position="122"/>
    </location>
    <ligand>
        <name>ATP</name>
        <dbReference type="ChEBI" id="CHEBI:30616"/>
    </ligand>
</feature>
<dbReference type="GO" id="GO:0005524">
    <property type="term" value="F:ATP binding"/>
    <property type="evidence" value="ECO:0007669"/>
    <property type="project" value="UniProtKB-UniRule"/>
</dbReference>
<dbReference type="PANTHER" id="PTHR21087:SF16">
    <property type="entry name" value="SHIKIMATE KINASE 1, CHLOROPLASTIC"/>
    <property type="match status" value="1"/>
</dbReference>
<proteinExistence type="inferred from homology"/>
<comment type="pathway">
    <text evidence="1 11">Metabolic intermediate biosynthesis; chorismate biosynthesis; chorismate from D-erythrose 4-phosphate and phosphoenolpyruvate: step 5/7.</text>
</comment>
<evidence type="ECO:0000313" key="13">
    <source>
        <dbReference type="Proteomes" id="UP000242864"/>
    </source>
</evidence>
<keyword evidence="9 11" id="KW-0057">Aromatic amino acid biosynthesis</keyword>
<evidence type="ECO:0000256" key="8">
    <source>
        <dbReference type="ARBA" id="ARBA00022840"/>
    </source>
</evidence>
<dbReference type="Gene3D" id="3.40.50.300">
    <property type="entry name" value="P-loop containing nucleotide triphosphate hydrolases"/>
    <property type="match status" value="1"/>
</dbReference>
<keyword evidence="11" id="KW-0963">Cytoplasm</keyword>
<accession>A0AAC9WI74</accession>
<dbReference type="GO" id="GO:0009073">
    <property type="term" value="P:aromatic amino acid family biosynthetic process"/>
    <property type="evidence" value="ECO:0007669"/>
    <property type="project" value="UniProtKB-KW"/>
</dbReference>
<evidence type="ECO:0000256" key="6">
    <source>
        <dbReference type="ARBA" id="ARBA00022741"/>
    </source>
</evidence>
<keyword evidence="11" id="KW-0460">Magnesium</keyword>
<dbReference type="InterPro" id="IPR031322">
    <property type="entry name" value="Shikimate/glucono_kinase"/>
</dbReference>
<comment type="cofactor">
    <cofactor evidence="11">
        <name>Mg(2+)</name>
        <dbReference type="ChEBI" id="CHEBI:18420"/>
    </cofactor>
    <text evidence="11">Binds 1 Mg(2+) ion per subunit.</text>
</comment>
<organism evidence="12 13">
    <name type="scientific">Staphylococcus lutrae</name>
    <dbReference type="NCBI Taxonomy" id="155085"/>
    <lineage>
        <taxon>Bacteria</taxon>
        <taxon>Bacillati</taxon>
        <taxon>Bacillota</taxon>
        <taxon>Bacilli</taxon>
        <taxon>Bacillales</taxon>
        <taxon>Staphylococcaceae</taxon>
        <taxon>Staphylococcus</taxon>
    </lineage>
</organism>
<evidence type="ECO:0000256" key="10">
    <source>
        <dbReference type="ARBA" id="ARBA00048567"/>
    </source>
</evidence>
<evidence type="ECO:0000313" key="12">
    <source>
        <dbReference type="EMBL" id="ARJ49844.1"/>
    </source>
</evidence>
<feature type="binding site" evidence="11">
    <location>
        <position position="38"/>
    </location>
    <ligand>
        <name>substrate</name>
    </ligand>
</feature>
<dbReference type="PRINTS" id="PR01100">
    <property type="entry name" value="SHIKIMTKNASE"/>
</dbReference>
<feature type="binding site" evidence="11">
    <location>
        <begin position="16"/>
        <end position="21"/>
    </location>
    <ligand>
        <name>ATP</name>
        <dbReference type="ChEBI" id="CHEBI:30616"/>
    </ligand>
</feature>
<feature type="binding site" evidence="11">
    <location>
        <position position="140"/>
    </location>
    <ligand>
        <name>substrate</name>
    </ligand>
</feature>
<dbReference type="KEGG" id="slz:B5P37_00015"/>
<evidence type="ECO:0000256" key="3">
    <source>
        <dbReference type="ARBA" id="ARBA00012154"/>
    </source>
</evidence>
<comment type="catalytic activity">
    <reaction evidence="10 11">
        <text>shikimate + ATP = 3-phosphoshikimate + ADP + H(+)</text>
        <dbReference type="Rhea" id="RHEA:13121"/>
        <dbReference type="ChEBI" id="CHEBI:15378"/>
        <dbReference type="ChEBI" id="CHEBI:30616"/>
        <dbReference type="ChEBI" id="CHEBI:36208"/>
        <dbReference type="ChEBI" id="CHEBI:145989"/>
        <dbReference type="ChEBI" id="CHEBI:456216"/>
        <dbReference type="EC" id="2.7.1.71"/>
    </reaction>
</comment>
<keyword evidence="5 11" id="KW-0808">Transferase</keyword>
<dbReference type="Pfam" id="PF01202">
    <property type="entry name" value="SKI"/>
    <property type="match status" value="1"/>
</dbReference>
<keyword evidence="8 11" id="KW-0067">ATP-binding</keyword>
<comment type="caution">
    <text evidence="11">Lacks conserved residue(s) required for the propagation of feature annotation.</text>
</comment>
<protein>
    <recommendedName>
        <fullName evidence="3 11">Shikimate kinase</fullName>
        <shortName evidence="11">SK</shortName>
        <ecNumber evidence="3 11">2.7.1.71</ecNumber>
    </recommendedName>
</protein>
<evidence type="ECO:0000256" key="9">
    <source>
        <dbReference type="ARBA" id="ARBA00023141"/>
    </source>
</evidence>
<dbReference type="GO" id="GO:0000287">
    <property type="term" value="F:magnesium ion binding"/>
    <property type="evidence" value="ECO:0007669"/>
    <property type="project" value="UniProtKB-UniRule"/>
</dbReference>
<dbReference type="GO" id="GO:0004765">
    <property type="term" value="F:shikimate kinase activity"/>
    <property type="evidence" value="ECO:0007669"/>
    <property type="project" value="UniProtKB-UniRule"/>
</dbReference>
<comment type="subunit">
    <text evidence="11">Monomer.</text>
</comment>
<keyword evidence="11" id="KW-0479">Metal-binding</keyword>
<dbReference type="InterPro" id="IPR027417">
    <property type="entry name" value="P-loop_NTPase"/>
</dbReference>
<dbReference type="InterPro" id="IPR023000">
    <property type="entry name" value="Shikimate_kinase_CS"/>
</dbReference>
<comment type="function">
    <text evidence="11">Catalyzes the specific phosphorylation of the 3-hydroxyl group of shikimic acid using ATP as a cosubstrate.</text>
</comment>
<evidence type="ECO:0000256" key="1">
    <source>
        <dbReference type="ARBA" id="ARBA00004842"/>
    </source>
</evidence>
<feature type="binding site" evidence="11">
    <location>
        <position position="62"/>
    </location>
    <ligand>
        <name>substrate</name>
    </ligand>
</feature>
<evidence type="ECO:0000256" key="11">
    <source>
        <dbReference type="HAMAP-Rule" id="MF_00109"/>
    </source>
</evidence>
<sequence length="175" mass="20066">MTMKINTPILLIGFMGAGKTTIGKALAKKYHYSFIDLDAYIEMTSKKTIPQIFEENGEQGFRKLEFHCLKEALLSYDLIATGGGILTEDETYQFIRDKKVSAIWLDAPFEKLYKRIQGDANRPNANKKSFEFLNHLYSERVSRYNEIAFIKVSTAHSMEATLSDIQDQMLANDQY</sequence>
<feature type="binding site" evidence="11">
    <location>
        <position position="20"/>
    </location>
    <ligand>
        <name>Mg(2+)</name>
        <dbReference type="ChEBI" id="CHEBI:18420"/>
    </ligand>
</feature>
<evidence type="ECO:0000256" key="5">
    <source>
        <dbReference type="ARBA" id="ARBA00022679"/>
    </source>
</evidence>
<dbReference type="EMBL" id="CP020773">
    <property type="protein sequence ID" value="ARJ49844.1"/>
    <property type="molecule type" value="Genomic_DNA"/>
</dbReference>
<reference evidence="12 13" key="1">
    <citation type="submission" date="2017-04" db="EMBL/GenBank/DDBJ databases">
        <authorList>
            <person name="Veseli I.A."/>
            <person name="Tang C."/>
            <person name="Pombert J.-F."/>
        </authorList>
    </citation>
    <scope>NUCLEOTIDE SEQUENCE [LARGE SCALE GENOMIC DNA]</scope>
    <source>
        <strain evidence="12 13">ATCC 700373</strain>
    </source>
</reference>
<dbReference type="GO" id="GO:0009423">
    <property type="term" value="P:chorismate biosynthetic process"/>
    <property type="evidence" value="ECO:0007669"/>
    <property type="project" value="UniProtKB-UniRule"/>
</dbReference>
<keyword evidence="4 11" id="KW-0028">Amino-acid biosynthesis</keyword>
<dbReference type="SUPFAM" id="SSF52540">
    <property type="entry name" value="P-loop containing nucleoside triphosphate hydrolases"/>
    <property type="match status" value="1"/>
</dbReference>
<evidence type="ECO:0000256" key="7">
    <source>
        <dbReference type="ARBA" id="ARBA00022777"/>
    </source>
</evidence>
<keyword evidence="13" id="KW-1185">Reference proteome</keyword>
<dbReference type="GO" id="GO:0005829">
    <property type="term" value="C:cytosol"/>
    <property type="evidence" value="ECO:0007669"/>
    <property type="project" value="TreeGrafter"/>
</dbReference>
<keyword evidence="7 11" id="KW-0418">Kinase</keyword>
<evidence type="ECO:0000256" key="4">
    <source>
        <dbReference type="ARBA" id="ARBA00022605"/>
    </source>
</evidence>
<dbReference type="GO" id="GO:0008652">
    <property type="term" value="P:amino acid biosynthetic process"/>
    <property type="evidence" value="ECO:0007669"/>
    <property type="project" value="UniProtKB-KW"/>
</dbReference>
<dbReference type="InterPro" id="IPR000623">
    <property type="entry name" value="Shikimate_kinase/TSH1"/>
</dbReference>
<dbReference type="EC" id="2.7.1.71" evidence="3 11"/>
<keyword evidence="6 11" id="KW-0547">Nucleotide-binding</keyword>